<sequence>MSSVHAQNHDENVYLSVTVSPSSRFFENPESLAVNPALTHLGSVGALRDVQLLSAPRGSWPRLQGEILASLNSLEGVKHVEIQGTPRQRVKRGDDL</sequence>
<gene>
    <name evidence="1" type="ORF">POSPLADRAFT_1186783</name>
</gene>
<dbReference type="GeneID" id="36334192"/>
<organism evidence="1 2">
    <name type="scientific">Postia placenta MAD-698-R-SB12</name>
    <dbReference type="NCBI Taxonomy" id="670580"/>
    <lineage>
        <taxon>Eukaryota</taxon>
        <taxon>Fungi</taxon>
        <taxon>Dikarya</taxon>
        <taxon>Basidiomycota</taxon>
        <taxon>Agaricomycotina</taxon>
        <taxon>Agaricomycetes</taxon>
        <taxon>Polyporales</taxon>
        <taxon>Adustoporiaceae</taxon>
        <taxon>Rhodonia</taxon>
    </lineage>
</organism>
<dbReference type="RefSeq" id="XP_024333077.1">
    <property type="nucleotide sequence ID" value="XM_024489243.1"/>
</dbReference>
<dbReference type="OrthoDB" id="2585179at2759"/>
<reference evidence="1 2" key="1">
    <citation type="submission" date="2017-04" db="EMBL/GenBank/DDBJ databases">
        <title>Genome Sequence of the Model Brown-Rot Fungus Postia placenta SB12.</title>
        <authorList>
            <consortium name="DOE Joint Genome Institute"/>
            <person name="Gaskell J."/>
            <person name="Kersten P."/>
            <person name="Larrondo L.F."/>
            <person name="Canessa P."/>
            <person name="Martinez D."/>
            <person name="Hibbett D."/>
            <person name="Schmoll M."/>
            <person name="Kubicek C.P."/>
            <person name="Martinez A.T."/>
            <person name="Yadav J."/>
            <person name="Master E."/>
            <person name="Magnuson J.K."/>
            <person name="James T."/>
            <person name="Yaver D."/>
            <person name="Berka R."/>
            <person name="Labutti K."/>
            <person name="Lipzen A."/>
            <person name="Aerts A."/>
            <person name="Barry K."/>
            <person name="Henrissat B."/>
            <person name="Blanchette R."/>
            <person name="Grigoriev I."/>
            <person name="Cullen D."/>
        </authorList>
    </citation>
    <scope>NUCLEOTIDE SEQUENCE [LARGE SCALE GENOMIC DNA]</scope>
    <source>
        <strain evidence="1 2">MAD-698-R-SB12</strain>
    </source>
</reference>
<dbReference type="Proteomes" id="UP000194127">
    <property type="component" value="Unassembled WGS sequence"/>
</dbReference>
<proteinExistence type="predicted"/>
<dbReference type="EMBL" id="KZ110614">
    <property type="protein sequence ID" value="OSX56283.1"/>
    <property type="molecule type" value="Genomic_DNA"/>
</dbReference>
<evidence type="ECO:0000313" key="2">
    <source>
        <dbReference type="Proteomes" id="UP000194127"/>
    </source>
</evidence>
<keyword evidence="2" id="KW-1185">Reference proteome</keyword>
<protein>
    <submittedName>
        <fullName evidence="1">Uncharacterized protein</fullName>
    </submittedName>
</protein>
<name>A0A1X6MJS2_9APHY</name>
<dbReference type="AlphaFoldDB" id="A0A1X6MJS2"/>
<accession>A0A1X6MJS2</accession>
<evidence type="ECO:0000313" key="1">
    <source>
        <dbReference type="EMBL" id="OSX56283.1"/>
    </source>
</evidence>